<dbReference type="InterPro" id="IPR045584">
    <property type="entry name" value="Pilin-like"/>
</dbReference>
<name>A0A7V6CED9_9BACT</name>
<sequence>MQKRGFTLIEVLITLSILLLIFSVSLPISFYMFKYYKESQEVDKLVIFLSSLRRDAFLYNKEHIIAEKDGFLTIDGKLKEIEGLKFSVENPIIFYKNGTSSGGIIIVYTSNFKFKIEISSPFGEIKYEKV</sequence>
<organism evidence="2">
    <name type="scientific">Thermodesulfobacterium geofontis</name>
    <dbReference type="NCBI Taxonomy" id="1295609"/>
    <lineage>
        <taxon>Bacteria</taxon>
        <taxon>Pseudomonadati</taxon>
        <taxon>Thermodesulfobacteriota</taxon>
        <taxon>Thermodesulfobacteria</taxon>
        <taxon>Thermodesulfobacteriales</taxon>
        <taxon>Thermodesulfobacteriaceae</taxon>
        <taxon>Thermodesulfobacterium</taxon>
    </lineage>
</organism>
<dbReference type="Pfam" id="PF07963">
    <property type="entry name" value="N_methyl"/>
    <property type="match status" value="1"/>
</dbReference>
<feature type="transmembrane region" description="Helical" evidence="1">
    <location>
        <begin position="12"/>
        <end position="33"/>
    </location>
</feature>
<keyword evidence="1" id="KW-0472">Membrane</keyword>
<gene>
    <name evidence="2" type="ORF">ENM15_07740</name>
</gene>
<dbReference type="NCBIfam" id="TIGR02532">
    <property type="entry name" value="IV_pilin_GFxxxE"/>
    <property type="match status" value="1"/>
</dbReference>
<protein>
    <submittedName>
        <fullName evidence="2">Prepilin-type N-terminal cleavage/methylation domain-containing protein</fullName>
    </submittedName>
</protein>
<dbReference type="AlphaFoldDB" id="A0A7V6CED9"/>
<proteinExistence type="predicted"/>
<comment type="caution">
    <text evidence="2">The sequence shown here is derived from an EMBL/GenBank/DDBJ whole genome shotgun (WGS) entry which is preliminary data.</text>
</comment>
<dbReference type="EMBL" id="DRWR01000124">
    <property type="protein sequence ID" value="HHQ16686.1"/>
    <property type="molecule type" value="Genomic_DNA"/>
</dbReference>
<accession>A0A7V6CED9</accession>
<dbReference type="InterPro" id="IPR012902">
    <property type="entry name" value="N_methyl_site"/>
</dbReference>
<dbReference type="PROSITE" id="PS00409">
    <property type="entry name" value="PROKAR_NTER_METHYL"/>
    <property type="match status" value="1"/>
</dbReference>
<dbReference type="SUPFAM" id="SSF54523">
    <property type="entry name" value="Pili subunits"/>
    <property type="match status" value="1"/>
</dbReference>
<keyword evidence="1" id="KW-0812">Transmembrane</keyword>
<reference evidence="2" key="1">
    <citation type="journal article" date="2020" name="mSystems">
        <title>Genome- and Community-Level Interaction Insights into Carbon Utilization and Element Cycling Functions of Hydrothermarchaeota in Hydrothermal Sediment.</title>
        <authorList>
            <person name="Zhou Z."/>
            <person name="Liu Y."/>
            <person name="Xu W."/>
            <person name="Pan J."/>
            <person name="Luo Z.H."/>
            <person name="Li M."/>
        </authorList>
    </citation>
    <scope>NUCLEOTIDE SEQUENCE [LARGE SCALE GENOMIC DNA]</scope>
    <source>
        <strain evidence="2">SpSt-106</strain>
    </source>
</reference>
<evidence type="ECO:0000313" key="2">
    <source>
        <dbReference type="EMBL" id="HHQ16686.1"/>
    </source>
</evidence>
<evidence type="ECO:0000256" key="1">
    <source>
        <dbReference type="SAM" id="Phobius"/>
    </source>
</evidence>
<keyword evidence="1" id="KW-1133">Transmembrane helix</keyword>